<dbReference type="Pfam" id="PF00483">
    <property type="entry name" value="NTP_transferase"/>
    <property type="match status" value="1"/>
</dbReference>
<dbReference type="InterPro" id="IPR011051">
    <property type="entry name" value="RmlC_Cupin_sf"/>
</dbReference>
<dbReference type="CDD" id="cd02213">
    <property type="entry name" value="cupin_PMI_typeII_C"/>
    <property type="match status" value="1"/>
</dbReference>
<dbReference type="InterPro" id="IPR001538">
    <property type="entry name" value="Man6P_isomerase-2_C"/>
</dbReference>
<accession>A0A1P8N213</accession>
<dbReference type="GO" id="GO:0009298">
    <property type="term" value="P:GDP-mannose biosynthetic process"/>
    <property type="evidence" value="ECO:0007669"/>
    <property type="project" value="TreeGrafter"/>
</dbReference>
<dbReference type="GO" id="GO:0005525">
    <property type="term" value="F:GTP binding"/>
    <property type="evidence" value="ECO:0007669"/>
    <property type="project" value="UniProtKB-KW"/>
</dbReference>
<dbReference type="PANTHER" id="PTHR46390:SF1">
    <property type="entry name" value="MANNOSE-1-PHOSPHATE GUANYLYLTRANSFERASE"/>
    <property type="match status" value="1"/>
</dbReference>
<evidence type="ECO:0000256" key="3">
    <source>
        <dbReference type="ARBA" id="ARBA00022679"/>
    </source>
</evidence>
<feature type="domain" description="MannoseP isomerase/GMP-like beta-helix" evidence="11">
    <location>
        <begin position="292"/>
        <end position="344"/>
    </location>
</feature>
<dbReference type="Proteomes" id="UP000186336">
    <property type="component" value="Plasmid pDOK1-4-7"/>
</dbReference>
<dbReference type="AlphaFoldDB" id="A0A1P8N213"/>
<dbReference type="SUPFAM" id="SSF53448">
    <property type="entry name" value="Nucleotide-diphospho-sugar transferases"/>
    <property type="match status" value="1"/>
</dbReference>
<dbReference type="InterPro" id="IPR014710">
    <property type="entry name" value="RmlC-like_jellyroll"/>
</dbReference>
<dbReference type="KEGG" id="tom:BWR18_21170"/>
<evidence type="ECO:0000313" key="12">
    <source>
        <dbReference type="EMBL" id="APX14354.1"/>
    </source>
</evidence>
<dbReference type="NCBIfam" id="TIGR01479">
    <property type="entry name" value="GMP_PMI"/>
    <property type="match status" value="1"/>
</dbReference>
<dbReference type="EMBL" id="CP019319">
    <property type="protein sequence ID" value="APX14354.1"/>
    <property type="molecule type" value="Genomic_DNA"/>
</dbReference>
<dbReference type="PANTHER" id="PTHR46390">
    <property type="entry name" value="MANNOSE-1-PHOSPHATE GUANYLYLTRANSFERASE"/>
    <property type="match status" value="1"/>
</dbReference>
<dbReference type="GO" id="GO:0000271">
    <property type="term" value="P:polysaccharide biosynthetic process"/>
    <property type="evidence" value="ECO:0007669"/>
    <property type="project" value="InterPro"/>
</dbReference>
<dbReference type="InterPro" id="IPR006375">
    <property type="entry name" value="Man1P_GuaTrfase/Man6P_Isoase"/>
</dbReference>
<geneLocation type="plasmid" evidence="12 13">
    <name>pDOK1-4-7</name>
</geneLocation>
<name>A0A1P8N213_9RHOB</name>
<comment type="similarity">
    <text evidence="1 8">Belongs to the mannose-6-phosphate isomerase type 2 family.</text>
</comment>
<feature type="domain" description="Nucleotidyl transferase" evidence="9">
    <location>
        <begin position="1"/>
        <end position="277"/>
    </location>
</feature>
<evidence type="ECO:0000256" key="8">
    <source>
        <dbReference type="RuleBase" id="RU004190"/>
    </source>
</evidence>
<dbReference type="OrthoDB" id="9806359at2"/>
<protein>
    <recommendedName>
        <fullName evidence="2">mannose-1-phosphate guanylyltransferase</fullName>
        <ecNumber evidence="2">2.7.7.13</ecNumber>
    </recommendedName>
</protein>
<evidence type="ECO:0000256" key="2">
    <source>
        <dbReference type="ARBA" id="ARBA00012387"/>
    </source>
</evidence>
<keyword evidence="12" id="KW-0413">Isomerase</keyword>
<keyword evidence="13" id="KW-1185">Reference proteome</keyword>
<evidence type="ECO:0000256" key="6">
    <source>
        <dbReference type="ARBA" id="ARBA00023134"/>
    </source>
</evidence>
<dbReference type="EC" id="2.7.7.13" evidence="2"/>
<dbReference type="FunFam" id="2.60.120.10:FF:000032">
    <property type="entry name" value="Mannose-1-phosphate guanylyltransferase/mannose-6-phosphate isomerase"/>
    <property type="match status" value="1"/>
</dbReference>
<dbReference type="GO" id="GO:0004475">
    <property type="term" value="F:mannose-1-phosphate guanylyltransferase (GTP) activity"/>
    <property type="evidence" value="ECO:0007669"/>
    <property type="project" value="UniProtKB-EC"/>
</dbReference>
<keyword evidence="6" id="KW-0342">GTP-binding</keyword>
<keyword evidence="5" id="KW-0547">Nucleotide-binding</keyword>
<dbReference type="GO" id="GO:0016853">
    <property type="term" value="F:isomerase activity"/>
    <property type="evidence" value="ECO:0007669"/>
    <property type="project" value="UniProtKB-KW"/>
</dbReference>
<dbReference type="InterPro" id="IPR049577">
    <property type="entry name" value="GMPP_N"/>
</dbReference>
<dbReference type="Gene3D" id="3.90.550.10">
    <property type="entry name" value="Spore Coat Polysaccharide Biosynthesis Protein SpsA, Chain A"/>
    <property type="match status" value="1"/>
</dbReference>
<feature type="domain" description="Mannose-6-phosphate isomerase type II C-terminal" evidence="10">
    <location>
        <begin position="356"/>
        <end position="463"/>
    </location>
</feature>
<dbReference type="Gene3D" id="2.60.120.10">
    <property type="entry name" value="Jelly Rolls"/>
    <property type="match status" value="1"/>
</dbReference>
<organism evidence="12 13">
    <name type="scientific">Tateyamaria omphalii</name>
    <dbReference type="NCBI Taxonomy" id="299262"/>
    <lineage>
        <taxon>Bacteria</taxon>
        <taxon>Pseudomonadati</taxon>
        <taxon>Pseudomonadota</taxon>
        <taxon>Alphaproteobacteria</taxon>
        <taxon>Rhodobacterales</taxon>
        <taxon>Roseobacteraceae</taxon>
        <taxon>Tateyamaria</taxon>
    </lineage>
</organism>
<dbReference type="CDD" id="cd02509">
    <property type="entry name" value="GDP-M1P_Guanylyltransferase"/>
    <property type="match status" value="1"/>
</dbReference>
<dbReference type="SUPFAM" id="SSF51182">
    <property type="entry name" value="RmlC-like cupins"/>
    <property type="match status" value="1"/>
</dbReference>
<evidence type="ECO:0000256" key="4">
    <source>
        <dbReference type="ARBA" id="ARBA00022695"/>
    </source>
</evidence>
<evidence type="ECO:0000259" key="11">
    <source>
        <dbReference type="Pfam" id="PF22640"/>
    </source>
</evidence>
<dbReference type="Pfam" id="PF22640">
    <property type="entry name" value="ManC_GMP_beta-helix"/>
    <property type="match status" value="1"/>
</dbReference>
<dbReference type="InterPro" id="IPR005835">
    <property type="entry name" value="NTP_transferase_dom"/>
</dbReference>
<evidence type="ECO:0000256" key="5">
    <source>
        <dbReference type="ARBA" id="ARBA00022741"/>
    </source>
</evidence>
<keyword evidence="3 12" id="KW-0808">Transferase</keyword>
<evidence type="ECO:0000259" key="9">
    <source>
        <dbReference type="Pfam" id="PF00483"/>
    </source>
</evidence>
<dbReference type="InterPro" id="IPR054566">
    <property type="entry name" value="ManC/GMP-like_b-helix"/>
</dbReference>
<keyword evidence="4 12" id="KW-0548">Nucleotidyltransferase</keyword>
<evidence type="ECO:0000313" key="13">
    <source>
        <dbReference type="Proteomes" id="UP000186336"/>
    </source>
</evidence>
<comment type="catalytic activity">
    <reaction evidence="7">
        <text>alpha-D-mannose 1-phosphate + GTP + H(+) = GDP-alpha-D-mannose + diphosphate</text>
        <dbReference type="Rhea" id="RHEA:15229"/>
        <dbReference type="ChEBI" id="CHEBI:15378"/>
        <dbReference type="ChEBI" id="CHEBI:33019"/>
        <dbReference type="ChEBI" id="CHEBI:37565"/>
        <dbReference type="ChEBI" id="CHEBI:57527"/>
        <dbReference type="ChEBI" id="CHEBI:58409"/>
        <dbReference type="EC" id="2.7.7.13"/>
    </reaction>
</comment>
<sequence length="468" mass="50317">MCGGTGTRLWPLSRKSYPKQFARLLSARSLFQEAASRVQGDGFAAPLVVSAVDYRFIVTEQLVDTGIDPGAVLLEPEPRNTAPAVLAAATWLARTAGPEALMLITPSDHAVTDPDAFRARIRAGIPAARAGALVLFGITPTHAETGYGYLEPEGLAEAQGGAVPLRSFVEKPDADQARALLEGDRHLWNSGLFLFTAQTILEAFAAHAPDLCAPVTAAVDGVRHDLGFARLDPDPWQTVAGISLDYAVMERARNLSVLRLETPWSDLGNWDSVAQHSPRDGNGNALGGDAMALDCTGTLLRSETGGRQTLVGLGLKDIIAVAMPDGVLVTHRDRAQDVGQAVAALRRSGHPQADQFPRDHRPWGSFESLVVGPRFQVKRIEVKPGAALSLQSHMHRAEHWIVVSGTARVTIDDAVSLVPENGSIFVPIGARHRLENPGKVPLTLIEVQTGSYLGEDDITRYDDVYARR</sequence>
<dbReference type="InterPro" id="IPR051161">
    <property type="entry name" value="Mannose-6P_isomerase_type2"/>
</dbReference>
<proteinExistence type="inferred from homology"/>
<evidence type="ECO:0000256" key="1">
    <source>
        <dbReference type="ARBA" id="ARBA00006115"/>
    </source>
</evidence>
<reference evidence="12 13" key="1">
    <citation type="submission" date="2017-01" db="EMBL/GenBank/DDBJ databases">
        <title>Complete genome of Tateyamaria omphalii DOK1-4 isolated from seawater in Dokdo.</title>
        <authorList>
            <person name="Kim J.H."/>
            <person name="Chi W.-J."/>
        </authorList>
    </citation>
    <scope>NUCLEOTIDE SEQUENCE [LARGE SCALE GENOMIC DNA]</scope>
    <source>
        <strain evidence="12 13">DOK1-4</strain>
        <plasmid evidence="12 13">pDOK1-4-7</plasmid>
    </source>
</reference>
<evidence type="ECO:0000256" key="7">
    <source>
        <dbReference type="ARBA" id="ARBA00047343"/>
    </source>
</evidence>
<dbReference type="InterPro" id="IPR029044">
    <property type="entry name" value="Nucleotide-diphossugar_trans"/>
</dbReference>
<gene>
    <name evidence="12" type="ORF">BWR18_21170</name>
</gene>
<dbReference type="Pfam" id="PF01050">
    <property type="entry name" value="MannoseP_isomer"/>
    <property type="match status" value="1"/>
</dbReference>
<keyword evidence="12" id="KW-0614">Plasmid</keyword>
<evidence type="ECO:0000259" key="10">
    <source>
        <dbReference type="Pfam" id="PF01050"/>
    </source>
</evidence>